<keyword evidence="1" id="KW-0472">Membrane</keyword>
<evidence type="ECO:0008006" key="3">
    <source>
        <dbReference type="Google" id="ProtNLM"/>
    </source>
</evidence>
<sequence>MINEFNEFNELNENGYIHFKKIIIADKAMDSIRKDKVNYYEMTDFIENTILSTVQKVMKWENPVYIKYRVSDNNNSADASAFHRDIICQSRNSENIPIFTCLTYLDNTIMEVIPGSHTKLFMNFNDSIKSLGNRKKIYIEQGDILLFYSNLLHRGIFTENLTHRRLIQVFEIFPSTKSFNKYKNQILHIKGNEQYSDFMIKLSRINITSNMMNIYGYFNSSMGYGIMPESEQMGVTYLSSEGLRGRLIPVKNSWQDINKYIINSDLNDMPNHLEKKMRYICYNRQYINYTIISIILLCLIILVTILTYKIIYKPVKVVVRNTKRKKFFR</sequence>
<feature type="transmembrane region" description="Helical" evidence="1">
    <location>
        <begin position="286"/>
        <end position="308"/>
    </location>
</feature>
<dbReference type="Gene3D" id="2.60.120.620">
    <property type="entry name" value="q2cbj1_9rhob like domain"/>
    <property type="match status" value="1"/>
</dbReference>
<name>A0A6C0EVY6_9ZZZZ</name>
<reference evidence="2" key="1">
    <citation type="journal article" date="2020" name="Nature">
        <title>Giant virus diversity and host interactions through global metagenomics.</title>
        <authorList>
            <person name="Schulz F."/>
            <person name="Roux S."/>
            <person name="Paez-Espino D."/>
            <person name="Jungbluth S."/>
            <person name="Walsh D.A."/>
            <person name="Denef V.J."/>
            <person name="McMahon K.D."/>
            <person name="Konstantinidis K.T."/>
            <person name="Eloe-Fadrosh E.A."/>
            <person name="Kyrpides N.C."/>
            <person name="Woyke T."/>
        </authorList>
    </citation>
    <scope>NUCLEOTIDE SEQUENCE</scope>
    <source>
        <strain evidence="2">GVMAG-M-3300009161-34</strain>
    </source>
</reference>
<keyword evidence="1" id="KW-1133">Transmembrane helix</keyword>
<evidence type="ECO:0000256" key="1">
    <source>
        <dbReference type="SAM" id="Phobius"/>
    </source>
</evidence>
<dbReference type="EMBL" id="MN738963">
    <property type="protein sequence ID" value="QHT33334.1"/>
    <property type="molecule type" value="Genomic_DNA"/>
</dbReference>
<protein>
    <recommendedName>
        <fullName evidence="3">Phytanoyl-CoA dioxygenase</fullName>
    </recommendedName>
</protein>
<evidence type="ECO:0000313" key="2">
    <source>
        <dbReference type="EMBL" id="QHT33334.1"/>
    </source>
</evidence>
<accession>A0A6C0EVY6</accession>
<keyword evidence="1" id="KW-0812">Transmembrane</keyword>
<dbReference type="AlphaFoldDB" id="A0A6C0EVY6"/>
<organism evidence="2">
    <name type="scientific">viral metagenome</name>
    <dbReference type="NCBI Taxonomy" id="1070528"/>
    <lineage>
        <taxon>unclassified sequences</taxon>
        <taxon>metagenomes</taxon>
        <taxon>organismal metagenomes</taxon>
    </lineage>
</organism>
<dbReference type="SUPFAM" id="SSF51197">
    <property type="entry name" value="Clavaminate synthase-like"/>
    <property type="match status" value="1"/>
</dbReference>
<proteinExistence type="predicted"/>